<accession>A0AAN6I9Y5</accession>
<dbReference type="EMBL" id="MU404359">
    <property type="protein sequence ID" value="KAI1610117.1"/>
    <property type="molecule type" value="Genomic_DNA"/>
</dbReference>
<evidence type="ECO:0000313" key="2">
    <source>
        <dbReference type="EMBL" id="KAI1610117.1"/>
    </source>
</evidence>
<dbReference type="Proteomes" id="UP001203852">
    <property type="component" value="Unassembled WGS sequence"/>
</dbReference>
<comment type="caution">
    <text evidence="2">The sequence shown here is derived from an EMBL/GenBank/DDBJ whole genome shotgun (WGS) entry which is preliminary data.</text>
</comment>
<feature type="region of interest" description="Disordered" evidence="1">
    <location>
        <begin position="170"/>
        <end position="206"/>
    </location>
</feature>
<name>A0AAN6I9Y5_9EURO</name>
<sequence>MTVSLSWVQLTGISIAARIHVCCPRLQTHRTQLTWRLWFTLEPMYCGKCGKSGKGATHDRQNRGTQSAIIYIFIAWLSLFNRSYSQRKVTVSPDTGMIPHKEECIPVSSRCCYHVVDQEKRYTRQVLMVFVVVVVRLIIEKEEKVGRREEEYLYRIVGLSRITRALFTAPSNAEPPRNSNRGWRGAAEHNASSPSQAQEDDVQQSRTVGASFRPALTVFTKIQTFQREQALTVNETNSSCLCLREQTSPTIQPQQPCDLPLLSPGFSSQIFILEPTESHPQSSNIREQPHLSQEHMSPQMEAQRIWVDLLYLEANNLLEGHKSFKTPSWKQATSENPTRQSLREKMLQPGLLCLNASVDLELHIFLPKQPLSTLQ</sequence>
<evidence type="ECO:0000256" key="1">
    <source>
        <dbReference type="SAM" id="MobiDB-lite"/>
    </source>
</evidence>
<protein>
    <submittedName>
        <fullName evidence="2">Uncharacterized protein</fullName>
    </submittedName>
</protein>
<gene>
    <name evidence="2" type="ORF">EDD36DRAFT_481703</name>
</gene>
<proteinExistence type="predicted"/>
<organism evidence="2 3">
    <name type="scientific">Exophiala viscosa</name>
    <dbReference type="NCBI Taxonomy" id="2486360"/>
    <lineage>
        <taxon>Eukaryota</taxon>
        <taxon>Fungi</taxon>
        <taxon>Dikarya</taxon>
        <taxon>Ascomycota</taxon>
        <taxon>Pezizomycotina</taxon>
        <taxon>Eurotiomycetes</taxon>
        <taxon>Chaetothyriomycetidae</taxon>
        <taxon>Chaetothyriales</taxon>
        <taxon>Herpotrichiellaceae</taxon>
        <taxon>Exophiala</taxon>
    </lineage>
</organism>
<evidence type="ECO:0000313" key="3">
    <source>
        <dbReference type="Proteomes" id="UP001203852"/>
    </source>
</evidence>
<reference evidence="2" key="1">
    <citation type="journal article" date="2022" name="bioRxiv">
        <title>Deciphering the potential niche of two novel black yeast fungi from a biological soil crust based on their genomes, phenotypes, and melanin regulation.</title>
        <authorList>
            <consortium name="DOE Joint Genome Institute"/>
            <person name="Carr E.C."/>
            <person name="Barton Q."/>
            <person name="Grambo S."/>
            <person name="Sullivan M."/>
            <person name="Renfro C.M."/>
            <person name="Kuo A."/>
            <person name="Pangilinan J."/>
            <person name="Lipzen A."/>
            <person name="Keymanesh K."/>
            <person name="Savage E."/>
            <person name="Barry K."/>
            <person name="Grigoriev I.V."/>
            <person name="Riekhof W.R."/>
            <person name="Harris S.S."/>
        </authorList>
    </citation>
    <scope>NUCLEOTIDE SEQUENCE</scope>
    <source>
        <strain evidence="2">JF 03-4F</strain>
    </source>
</reference>
<dbReference type="AlphaFoldDB" id="A0AAN6I9Y5"/>
<keyword evidence="3" id="KW-1185">Reference proteome</keyword>